<organism evidence="2 3">
    <name type="scientific">Shewanella surugensis</name>
    <dbReference type="NCBI Taxonomy" id="212020"/>
    <lineage>
        <taxon>Bacteria</taxon>
        <taxon>Pseudomonadati</taxon>
        <taxon>Pseudomonadota</taxon>
        <taxon>Gammaproteobacteria</taxon>
        <taxon>Alteromonadales</taxon>
        <taxon>Shewanellaceae</taxon>
        <taxon>Shewanella</taxon>
    </lineage>
</organism>
<dbReference type="Proteomes" id="UP001203423">
    <property type="component" value="Unassembled WGS sequence"/>
</dbReference>
<dbReference type="RefSeq" id="WP_248941347.1">
    <property type="nucleotide sequence ID" value="NZ_JAKIKS010000070.1"/>
</dbReference>
<gene>
    <name evidence="2" type="ORF">L2764_16430</name>
</gene>
<dbReference type="Pfam" id="PF13385">
    <property type="entry name" value="Laminin_G_3"/>
    <property type="match status" value="1"/>
</dbReference>
<sequence length="900" mass="100089">MNAYQCRFIQQAYISLSIMILILFSSLSFASSISSWQQKDIGQVNYPGNAVEVLDVITLTGSGNDIWGAQDDFYYVYLPISGDASVTVRVLNVENTHAWAKGAIMFRENLNTGAKNVALDYSAHQHVALQWRTDTDARSYYWGQQVGEGPVWLKLTREGDTFTGHYSLDGINWQLTTNKTIPMAADIYLGLAASPHVTTQNNIVQFDQLLVESSNPTNACQIQGAQCGAINDGNGGNLECGICSTNESCDQHLCQPIDEPQIIAACQTFGAQCGVIRDGLGNTLGCGSCDISSTCSSNRCEASCALTQIDDGSFNHLFSYTPLQLTYSDLSDNQHPVTTSLREHISEELFPFESRVDMNDKSVTVDFTDKSVSTPMTLSFKLIPTTDNQNGTVIHSDALLIEELAGTISSTLNTQTTPITVTNDNGALKHRSCNHYALQLSDNKITTFLNGHLQETMVDTSQLHALAGQLTVGPYPGKVWDLRIFNNSLSVDEITELGEECSDTTVMTPPDPEYPVFLCGVYQCIFWPEGVTDTTQDSFEYQLSGHDMTWEHNVMATGMYQHEAFCAEYEKPRNLLLTEGYRKSWVSKFNFESPWNQYVLHENFHAYQSRTGGSTKFLAESTASWGAFSQKPTAKDTLLGYYTLQPQLPLWTTQSSVFEEGIIDFAKGGHQYGASVFEHYLTHNVLSDNMIGSVFNRNVHNHAPLSGKPTEAIYTLLENAGFDMREVFSDFTAKVMTWDMPFGDTFLISEIASYNRMVGANNNSDNPFPLEEVDNKVTEFYDVTGTGTLWLTVPSRYKIGSWAYNAYEVDVTQDTLYEIGINPAIDNPDYAEFRAQIVVYNPQTGERVYHKLPITNAGNPEVMDVNANAGDTLYLVVASTPSTRFINFESYSYDYIIRPK</sequence>
<proteinExistence type="predicted"/>
<evidence type="ECO:0000256" key="1">
    <source>
        <dbReference type="SAM" id="Phobius"/>
    </source>
</evidence>
<dbReference type="SUPFAM" id="SSF49899">
    <property type="entry name" value="Concanavalin A-like lectins/glucanases"/>
    <property type="match status" value="1"/>
</dbReference>
<dbReference type="InterPro" id="IPR013320">
    <property type="entry name" value="ConA-like_dom_sf"/>
</dbReference>
<evidence type="ECO:0000313" key="3">
    <source>
        <dbReference type="Proteomes" id="UP001203423"/>
    </source>
</evidence>
<keyword evidence="1" id="KW-0472">Membrane</keyword>
<keyword evidence="3" id="KW-1185">Reference proteome</keyword>
<dbReference type="Gene3D" id="2.60.120.200">
    <property type="match status" value="2"/>
</dbReference>
<feature type="transmembrane region" description="Helical" evidence="1">
    <location>
        <begin position="12"/>
        <end position="30"/>
    </location>
</feature>
<reference evidence="2 3" key="1">
    <citation type="submission" date="2022-01" db="EMBL/GenBank/DDBJ databases">
        <title>Whole genome-based taxonomy of the Shewanellaceae.</title>
        <authorList>
            <person name="Martin-Rodriguez A.J."/>
        </authorList>
    </citation>
    <scope>NUCLEOTIDE SEQUENCE [LARGE SCALE GENOMIC DNA]</scope>
    <source>
        <strain evidence="2 3">DSM 17177</strain>
    </source>
</reference>
<keyword evidence="1" id="KW-0812">Transmembrane</keyword>
<evidence type="ECO:0000313" key="2">
    <source>
        <dbReference type="EMBL" id="MCL1126014.1"/>
    </source>
</evidence>
<protein>
    <recommendedName>
        <fullName evidence="4">DUF1349 domain-containing protein</fullName>
    </recommendedName>
</protein>
<accession>A0ABT0LE84</accession>
<evidence type="ECO:0008006" key="4">
    <source>
        <dbReference type="Google" id="ProtNLM"/>
    </source>
</evidence>
<comment type="caution">
    <text evidence="2">The sequence shown here is derived from an EMBL/GenBank/DDBJ whole genome shotgun (WGS) entry which is preliminary data.</text>
</comment>
<keyword evidence="1" id="KW-1133">Transmembrane helix</keyword>
<name>A0ABT0LE84_9GAMM</name>
<dbReference type="EMBL" id="JAKIKS010000070">
    <property type="protein sequence ID" value="MCL1126014.1"/>
    <property type="molecule type" value="Genomic_DNA"/>
</dbReference>